<dbReference type="PANTHER" id="PTHR43611:SF3">
    <property type="entry name" value="FLAVIN MONONUCLEOTIDE HYDROLASE 1, CHLOROPLATIC"/>
    <property type="match status" value="1"/>
</dbReference>
<accession>A0ABX3ANG6</accession>
<sequence>MLFPVGEKYRDGGALLLSDVFGWNWQGGTEMLRTILFDMYGVILKESKGNFVPYTFNYFPVQEHERLIRQFKEEQLFTKAGNGLISSDDFLLELGFTNPQRHMKNYLENYLTLDNSFIPFAEKYFREFRFVLVSNDVSEWSAYIMEFYNLNKFFHEKIVSGDIKCRKPDLRVFKYALKQSKSLPQECIFIDNSVDNLVAAESLGIIPVLFNRDNVAYEGLTVNNFEELERLIIKGIKLNE</sequence>
<dbReference type="InterPro" id="IPR023198">
    <property type="entry name" value="PGP-like_dom2"/>
</dbReference>
<dbReference type="InterPro" id="IPR023214">
    <property type="entry name" value="HAD_sf"/>
</dbReference>
<dbReference type="InterPro" id="IPR036412">
    <property type="entry name" value="HAD-like_sf"/>
</dbReference>
<proteinExistence type="predicted"/>
<dbReference type="Pfam" id="PF00702">
    <property type="entry name" value="Hydrolase"/>
    <property type="match status" value="1"/>
</dbReference>
<dbReference type="PANTHER" id="PTHR43611">
    <property type="entry name" value="ALPHA-D-GLUCOSE 1-PHOSPHATE PHOSPHATASE"/>
    <property type="match status" value="1"/>
</dbReference>
<dbReference type="SUPFAM" id="SSF56784">
    <property type="entry name" value="HAD-like"/>
    <property type="match status" value="1"/>
</dbReference>
<dbReference type="EMBL" id="MEHD01000006">
    <property type="protein sequence ID" value="ODR61620.1"/>
    <property type="molecule type" value="Genomic_DNA"/>
</dbReference>
<dbReference type="Proteomes" id="UP000094869">
    <property type="component" value="Unassembled WGS sequence"/>
</dbReference>
<dbReference type="Gene3D" id="3.40.50.1000">
    <property type="entry name" value="HAD superfamily/HAD-like"/>
    <property type="match status" value="1"/>
</dbReference>
<dbReference type="SFLD" id="SFLDS00003">
    <property type="entry name" value="Haloacid_Dehalogenase"/>
    <property type="match status" value="1"/>
</dbReference>
<dbReference type="Gene3D" id="1.10.150.240">
    <property type="entry name" value="Putative phosphatase, domain 2"/>
    <property type="match status" value="1"/>
</dbReference>
<organism evidence="1 2">
    <name type="scientific">Eisenbergiella tayi</name>
    <dbReference type="NCBI Taxonomy" id="1432052"/>
    <lineage>
        <taxon>Bacteria</taxon>
        <taxon>Bacillati</taxon>
        <taxon>Bacillota</taxon>
        <taxon>Clostridia</taxon>
        <taxon>Lachnospirales</taxon>
        <taxon>Lachnospiraceae</taxon>
        <taxon>Eisenbergiella</taxon>
    </lineage>
</organism>
<name>A0ABX3ANG6_9FIRM</name>
<keyword evidence="2" id="KW-1185">Reference proteome</keyword>
<gene>
    <name evidence="1" type="ORF">BEI63_01445</name>
</gene>
<dbReference type="SFLD" id="SFLDG01129">
    <property type="entry name" value="C1.5:_HAD__Beta-PGM__Phosphata"/>
    <property type="match status" value="1"/>
</dbReference>
<reference evidence="1 2" key="1">
    <citation type="submission" date="2016-08" db="EMBL/GenBank/DDBJ databases">
        <title>Characterization of Isolates of Eisenbergiella tayi Derived from Blood Cultures, Using Whole Genome Sequencing.</title>
        <authorList>
            <person name="Bernier A.-M."/>
            <person name="Burdz T."/>
            <person name="Wiebe D."/>
            <person name="Bernard K."/>
        </authorList>
    </citation>
    <scope>NUCLEOTIDE SEQUENCE [LARGE SCALE GENOMIC DNA]</scope>
    <source>
        <strain evidence="1 2">NML120146</strain>
    </source>
</reference>
<evidence type="ECO:0000313" key="1">
    <source>
        <dbReference type="EMBL" id="ODR61620.1"/>
    </source>
</evidence>
<dbReference type="InterPro" id="IPR006439">
    <property type="entry name" value="HAD-SF_hydro_IA"/>
</dbReference>
<comment type="caution">
    <text evidence="1">The sequence shown here is derived from an EMBL/GenBank/DDBJ whole genome shotgun (WGS) entry which is preliminary data.</text>
</comment>
<dbReference type="NCBIfam" id="TIGR01509">
    <property type="entry name" value="HAD-SF-IA-v3"/>
    <property type="match status" value="1"/>
</dbReference>
<protein>
    <submittedName>
        <fullName evidence="1">Uncharacterized protein</fullName>
    </submittedName>
</protein>
<evidence type="ECO:0000313" key="2">
    <source>
        <dbReference type="Proteomes" id="UP000094869"/>
    </source>
</evidence>